<dbReference type="PANTHER" id="PTHR33734">
    <property type="entry name" value="LYSM DOMAIN-CONTAINING GPI-ANCHORED PROTEIN 2"/>
    <property type="match status" value="1"/>
</dbReference>
<evidence type="ECO:0000313" key="4">
    <source>
        <dbReference type="EMBL" id="UOO78596.1"/>
    </source>
</evidence>
<dbReference type="EMBL" id="SLXE01000022">
    <property type="protein sequence ID" value="TCP02828.1"/>
    <property type="molecule type" value="Genomic_DNA"/>
</dbReference>
<keyword evidence="5" id="KW-1185">Reference proteome</keyword>
<dbReference type="AlphaFoldDB" id="A0AAE9GXH9"/>
<dbReference type="Proteomes" id="UP000829756">
    <property type="component" value="Chromosome"/>
</dbReference>
<evidence type="ECO:0000259" key="2">
    <source>
        <dbReference type="PROSITE" id="PS51782"/>
    </source>
</evidence>
<dbReference type="KEGG" id="usu:LVJ78_07710"/>
<dbReference type="RefSeq" id="WP_132954328.1">
    <property type="nucleotide sequence ID" value="NZ_CBDUCQ010000008.1"/>
</dbReference>
<name>A0AAE9GXH9_9NEIS</name>
<feature type="chain" id="PRO_5042222919" evidence="1">
    <location>
        <begin position="25"/>
        <end position="716"/>
    </location>
</feature>
<evidence type="ECO:0000313" key="3">
    <source>
        <dbReference type="EMBL" id="TCP02828.1"/>
    </source>
</evidence>
<proteinExistence type="predicted"/>
<dbReference type="Pfam" id="PF01464">
    <property type="entry name" value="SLT"/>
    <property type="match status" value="1"/>
</dbReference>
<dbReference type="InterPro" id="IPR023346">
    <property type="entry name" value="Lysozyme-like_dom_sf"/>
</dbReference>
<dbReference type="SUPFAM" id="SSF54106">
    <property type="entry name" value="LysM domain"/>
    <property type="match status" value="2"/>
</dbReference>
<dbReference type="EMBL" id="CP091507">
    <property type="protein sequence ID" value="UOO78596.1"/>
    <property type="molecule type" value="Genomic_DNA"/>
</dbReference>
<dbReference type="SMART" id="SM00257">
    <property type="entry name" value="LysM"/>
    <property type="match status" value="3"/>
</dbReference>
<evidence type="ECO:0000313" key="5">
    <source>
        <dbReference type="Proteomes" id="UP000294721"/>
    </source>
</evidence>
<feature type="signal peptide" evidence="1">
    <location>
        <begin position="1"/>
        <end position="24"/>
    </location>
</feature>
<sequence length="716" mass="77221">MAKLKTIVLAVTGLSAFSATAGHAATPNQAGMAMMRLNASLLDQAATNFASGSLWNNLRRDFRMVEVNPELVRRHESNFVKGNAYFNRTIDRSKPYMFHIANEVKKRNMPSEIALLPFIESAYVTKARSHVGASGLWQFMPATGRHYGLEKTPLYDGRHDVAAATDAALNYLEYLHRLFGDWSLALAAYNWGEGNVGRAINRARAQGLEPTYENLRMPNETRNYVPKLLAVRNLVNNPQAFGMNLSDIDNKPYFKAVNIDKPADVAAITRLANISESEFLALNPAYSAPVFIPKNNRKLLLPVTAAATFEKNYRNASPDTLLSWDVYTPFSTTSLSSIAAETGMSVAEIKRLNGMSANSVGAGRSILVAKSRATTGSFGRHDLNFASIDTDTAPDTYRSDMPVMQPAAPSAAVLASAQPLLPKAEPITVARAAAAQTATTEARPQILAAQTRIATVPEQATAQPIDFTRVQSTAWSDTAPAAATTLAAAPEAAPITTAQAGTPISTDIAIKEALPLPTQTAAAEQAIDIAINQPLPLPTQPGAAVEADDPLLALAQESALRLSAADSVRSALAQAESNEAAARIRATQQAEARAKQQQRTEARLARAAQTQPAATTHRVAAGDTLYNIAQRYNMNVADLITANNIRGSNIRQGQVLKLAEASSQRNAVRNVSYTVRKGDTLNTIASRFNVDINDIRRWNRNTRTLVPGQRLNLMGS</sequence>
<dbReference type="Gene3D" id="3.10.350.10">
    <property type="entry name" value="LysM domain"/>
    <property type="match status" value="2"/>
</dbReference>
<keyword evidence="1" id="KW-0732">Signal</keyword>
<accession>A0AAE9GXH9</accession>
<dbReference type="CDD" id="cd16894">
    <property type="entry name" value="MltD-like"/>
    <property type="match status" value="1"/>
</dbReference>
<evidence type="ECO:0000256" key="1">
    <source>
        <dbReference type="SAM" id="SignalP"/>
    </source>
</evidence>
<dbReference type="InterPro" id="IPR018392">
    <property type="entry name" value="LysM"/>
</dbReference>
<dbReference type="Pfam" id="PF01476">
    <property type="entry name" value="LysM"/>
    <property type="match status" value="3"/>
</dbReference>
<dbReference type="InterPro" id="IPR036779">
    <property type="entry name" value="LysM_dom_sf"/>
</dbReference>
<dbReference type="CDD" id="cd00118">
    <property type="entry name" value="LysM"/>
    <property type="match status" value="3"/>
</dbReference>
<dbReference type="Gene3D" id="1.10.530.10">
    <property type="match status" value="1"/>
</dbReference>
<dbReference type="PROSITE" id="PS51782">
    <property type="entry name" value="LYSM"/>
    <property type="match status" value="3"/>
</dbReference>
<reference evidence="4" key="2">
    <citation type="submission" date="2021-12" db="EMBL/GenBank/DDBJ databases">
        <authorList>
            <person name="Veyrier F.J."/>
        </authorList>
    </citation>
    <scope>NUCLEOTIDE SEQUENCE</scope>
    <source>
        <strain evidence="4">1258/02</strain>
    </source>
</reference>
<feature type="domain" description="LysM" evidence="2">
    <location>
        <begin position="325"/>
        <end position="368"/>
    </location>
</feature>
<gene>
    <name evidence="3" type="ORF">EV680_12239</name>
    <name evidence="4" type="ORF">LVJ78_07710</name>
</gene>
<feature type="domain" description="LysM" evidence="2">
    <location>
        <begin position="671"/>
        <end position="716"/>
    </location>
</feature>
<dbReference type="PANTHER" id="PTHR33734:SF22">
    <property type="entry name" value="MEMBRANE-BOUND LYTIC MUREIN TRANSGLYCOSYLASE D"/>
    <property type="match status" value="1"/>
</dbReference>
<dbReference type="GO" id="GO:0008932">
    <property type="term" value="F:lytic endotransglycosylase activity"/>
    <property type="evidence" value="ECO:0007669"/>
    <property type="project" value="TreeGrafter"/>
</dbReference>
<reference evidence="3 5" key="1">
    <citation type="submission" date="2019-03" db="EMBL/GenBank/DDBJ databases">
        <title>Genomic Encyclopedia of Type Strains, Phase IV (KMG-IV): sequencing the most valuable type-strain genomes for metagenomic binning, comparative biology and taxonomic classification.</title>
        <authorList>
            <person name="Goeker M."/>
        </authorList>
    </citation>
    <scope>NUCLEOTIDE SEQUENCE [LARGE SCALE GENOMIC DNA]</scope>
    <source>
        <strain evidence="3 5">DSM 17474</strain>
    </source>
</reference>
<organism evidence="4 6">
    <name type="scientific">Uruburuella suis</name>
    <dbReference type="NCBI Taxonomy" id="252130"/>
    <lineage>
        <taxon>Bacteria</taxon>
        <taxon>Pseudomonadati</taxon>
        <taxon>Pseudomonadota</taxon>
        <taxon>Betaproteobacteria</taxon>
        <taxon>Neisseriales</taxon>
        <taxon>Neisseriaceae</taxon>
        <taxon>Uruburuella</taxon>
    </lineage>
</organism>
<feature type="domain" description="LysM" evidence="2">
    <location>
        <begin position="615"/>
        <end position="658"/>
    </location>
</feature>
<evidence type="ECO:0000313" key="6">
    <source>
        <dbReference type="Proteomes" id="UP000829756"/>
    </source>
</evidence>
<dbReference type="SUPFAM" id="SSF53955">
    <property type="entry name" value="Lysozyme-like"/>
    <property type="match status" value="1"/>
</dbReference>
<dbReference type="Proteomes" id="UP000294721">
    <property type="component" value="Unassembled WGS sequence"/>
</dbReference>
<dbReference type="InterPro" id="IPR008258">
    <property type="entry name" value="Transglycosylase_SLT_dom_1"/>
</dbReference>
<protein>
    <submittedName>
        <fullName evidence="4">LysM peptidoglycan-binding domain-containing protein</fullName>
    </submittedName>
    <submittedName>
        <fullName evidence="3">Membrane-bound lytic murein transglycosylase D</fullName>
    </submittedName>
</protein>
<reference evidence="4" key="3">
    <citation type="journal article" date="2022" name="Res Sq">
        <title>Evolution of multicellular longitudinally dividing oral cavity symbionts (Neisseriaceae).</title>
        <authorList>
            <person name="Nyongesa S."/>
            <person name="Weber P."/>
            <person name="Bernet E."/>
            <person name="Pullido F."/>
            <person name="Nieckarz M."/>
            <person name="Delaby M."/>
            <person name="Nieves C."/>
            <person name="Viehboeck T."/>
            <person name="Krause N."/>
            <person name="Rivera-Millot A."/>
            <person name="Nakamura A."/>
            <person name="Vischer N."/>
            <person name="VanNieuwenhze M."/>
            <person name="Brun Y."/>
            <person name="Cava F."/>
            <person name="Bulgheresi S."/>
            <person name="Veyrier F."/>
        </authorList>
    </citation>
    <scope>NUCLEOTIDE SEQUENCE</scope>
    <source>
        <strain evidence="4">1258/02</strain>
    </source>
</reference>